<dbReference type="InterPro" id="IPR007348">
    <property type="entry name" value="CopC_dom"/>
</dbReference>
<keyword evidence="6" id="KW-0812">Transmembrane</keyword>
<comment type="caution">
    <text evidence="8">The sequence shown here is derived from an EMBL/GenBank/DDBJ whole genome shotgun (WGS) entry which is preliminary data.</text>
</comment>
<evidence type="ECO:0000256" key="6">
    <source>
        <dbReference type="SAM" id="Phobius"/>
    </source>
</evidence>
<dbReference type="InterPro" id="IPR014755">
    <property type="entry name" value="Cu-Rt/internalin_Ig-like"/>
</dbReference>
<dbReference type="EMBL" id="BAABID010000001">
    <property type="protein sequence ID" value="GAA4716663.1"/>
    <property type="molecule type" value="Genomic_DNA"/>
</dbReference>
<evidence type="ECO:0000256" key="3">
    <source>
        <dbReference type="ARBA" id="ARBA00022729"/>
    </source>
</evidence>
<name>A0ABP8XY69_9MICO</name>
<evidence type="ECO:0000256" key="5">
    <source>
        <dbReference type="SAM" id="MobiDB-lite"/>
    </source>
</evidence>
<keyword evidence="2" id="KW-0479">Metal-binding</keyword>
<dbReference type="SUPFAM" id="SSF81296">
    <property type="entry name" value="E set domains"/>
    <property type="match status" value="1"/>
</dbReference>
<sequence length="231" mass="23426">MRGRKRMRVVATIVAIAMLLTVVGGTAVSVLTAASASAHDQLLSSDPEDGAELDEPVEEVSLTFSADVIAEGTQVLVTTPSGDVEADVTVEGAVVTAGFGEQTVGGDYAVTWRVVSSDGHPITGEFAYTVAGQAGDEASAEASASPAEEPVPAASAESVLEESGEADGLGATEPTPSSTTDAEETAGAGSMPLLYGAALIAAIGVAVALLMRSRRRLHESVGQDPRDRDQD</sequence>
<evidence type="ECO:0000256" key="4">
    <source>
        <dbReference type="ARBA" id="ARBA00023008"/>
    </source>
</evidence>
<evidence type="ECO:0000313" key="9">
    <source>
        <dbReference type="Proteomes" id="UP001500956"/>
    </source>
</evidence>
<keyword evidence="9" id="KW-1185">Reference proteome</keyword>
<dbReference type="Proteomes" id="UP001500956">
    <property type="component" value="Unassembled WGS sequence"/>
</dbReference>
<reference evidence="9" key="1">
    <citation type="journal article" date="2019" name="Int. J. Syst. Evol. Microbiol.">
        <title>The Global Catalogue of Microorganisms (GCM) 10K type strain sequencing project: providing services to taxonomists for standard genome sequencing and annotation.</title>
        <authorList>
            <consortium name="The Broad Institute Genomics Platform"/>
            <consortium name="The Broad Institute Genome Sequencing Center for Infectious Disease"/>
            <person name="Wu L."/>
            <person name="Ma J."/>
        </authorList>
    </citation>
    <scope>NUCLEOTIDE SEQUENCE [LARGE SCALE GENOMIC DNA]</scope>
    <source>
        <strain evidence="9">JCM 18063</strain>
    </source>
</reference>
<keyword evidence="4" id="KW-0186">Copper</keyword>
<dbReference type="InterPro" id="IPR032694">
    <property type="entry name" value="CopC/D"/>
</dbReference>
<evidence type="ECO:0000313" key="8">
    <source>
        <dbReference type="EMBL" id="GAA4716663.1"/>
    </source>
</evidence>
<dbReference type="PANTHER" id="PTHR34820">
    <property type="entry name" value="INNER MEMBRANE PROTEIN YEBZ"/>
    <property type="match status" value="1"/>
</dbReference>
<organism evidence="8 9">
    <name type="scientific">Isoptericola chiayiensis</name>
    <dbReference type="NCBI Taxonomy" id="579446"/>
    <lineage>
        <taxon>Bacteria</taxon>
        <taxon>Bacillati</taxon>
        <taxon>Actinomycetota</taxon>
        <taxon>Actinomycetes</taxon>
        <taxon>Micrococcales</taxon>
        <taxon>Promicromonosporaceae</taxon>
        <taxon>Isoptericola</taxon>
    </lineage>
</organism>
<feature type="domain" description="CopC" evidence="7">
    <location>
        <begin position="39"/>
        <end position="130"/>
    </location>
</feature>
<dbReference type="PANTHER" id="PTHR34820:SF4">
    <property type="entry name" value="INNER MEMBRANE PROTEIN YEBZ"/>
    <property type="match status" value="1"/>
</dbReference>
<keyword evidence="6" id="KW-0472">Membrane</keyword>
<keyword evidence="6" id="KW-1133">Transmembrane helix</keyword>
<feature type="transmembrane region" description="Helical" evidence="6">
    <location>
        <begin position="193"/>
        <end position="211"/>
    </location>
</feature>
<evidence type="ECO:0000256" key="2">
    <source>
        <dbReference type="ARBA" id="ARBA00022723"/>
    </source>
</evidence>
<keyword evidence="3" id="KW-0732">Signal</keyword>
<feature type="region of interest" description="Disordered" evidence="5">
    <location>
        <begin position="137"/>
        <end position="185"/>
    </location>
</feature>
<dbReference type="Gene3D" id="2.60.40.1220">
    <property type="match status" value="1"/>
</dbReference>
<evidence type="ECO:0000256" key="1">
    <source>
        <dbReference type="ARBA" id="ARBA00004196"/>
    </source>
</evidence>
<comment type="subcellular location">
    <subcellularLocation>
        <location evidence="1">Cell envelope</location>
    </subcellularLocation>
</comment>
<accession>A0ABP8XY69</accession>
<evidence type="ECO:0000259" key="7">
    <source>
        <dbReference type="Pfam" id="PF04234"/>
    </source>
</evidence>
<feature type="compositionally biased region" description="Low complexity" evidence="5">
    <location>
        <begin position="140"/>
        <end position="158"/>
    </location>
</feature>
<proteinExistence type="predicted"/>
<dbReference type="Pfam" id="PF04234">
    <property type="entry name" value="CopC"/>
    <property type="match status" value="1"/>
</dbReference>
<gene>
    <name evidence="8" type="ORF">GCM10023216_00650</name>
</gene>
<protein>
    <submittedName>
        <fullName evidence="8">Copper resistance protein CopC</fullName>
    </submittedName>
</protein>
<dbReference type="InterPro" id="IPR014756">
    <property type="entry name" value="Ig_E-set"/>
</dbReference>